<gene>
    <name evidence="9" type="ORF">HQ43_04415</name>
</gene>
<proteinExistence type="inferred from homology"/>
<evidence type="ECO:0000256" key="5">
    <source>
        <dbReference type="ARBA" id="ARBA00023295"/>
    </source>
</evidence>
<evidence type="ECO:0000259" key="8">
    <source>
        <dbReference type="Pfam" id="PF01120"/>
    </source>
</evidence>
<dbReference type="EMBL" id="JQZV01000008">
    <property type="protein sequence ID" value="KGN92734.1"/>
    <property type="molecule type" value="Genomic_DNA"/>
</dbReference>
<dbReference type="Gene3D" id="3.20.20.80">
    <property type="entry name" value="Glycosidases"/>
    <property type="match status" value="1"/>
</dbReference>
<dbReference type="InterPro" id="IPR057739">
    <property type="entry name" value="Glyco_hydro_29_N"/>
</dbReference>
<dbReference type="Gene3D" id="2.60.120.260">
    <property type="entry name" value="Galactose-binding domain-like"/>
    <property type="match status" value="2"/>
</dbReference>
<evidence type="ECO:0000256" key="2">
    <source>
        <dbReference type="ARBA" id="ARBA00012662"/>
    </source>
</evidence>
<comment type="similarity">
    <text evidence="1">Belongs to the glycosyl hydrolase 29 family.</text>
</comment>
<comment type="caution">
    <text evidence="9">The sequence shown here is derived from an EMBL/GenBank/DDBJ whole genome shotgun (WGS) entry which is preliminary data.</text>
</comment>
<dbReference type="Pfam" id="PF13287">
    <property type="entry name" value="Fn3_assoc"/>
    <property type="match status" value="1"/>
</dbReference>
<dbReference type="InterPro" id="IPR026876">
    <property type="entry name" value="Fn3_assoc_repeat"/>
</dbReference>
<evidence type="ECO:0000256" key="4">
    <source>
        <dbReference type="ARBA" id="ARBA00022801"/>
    </source>
</evidence>
<dbReference type="GO" id="GO:0016787">
    <property type="term" value="F:hydrolase activity"/>
    <property type="evidence" value="ECO:0007669"/>
    <property type="project" value="UniProtKB-KW"/>
</dbReference>
<dbReference type="InterPro" id="IPR000421">
    <property type="entry name" value="FA58C"/>
</dbReference>
<dbReference type="PROSITE" id="PS51257">
    <property type="entry name" value="PROKAR_LIPOPROTEIN"/>
    <property type="match status" value="1"/>
</dbReference>
<reference evidence="9 10" key="1">
    <citation type="submission" date="2014-08" db="EMBL/GenBank/DDBJ databases">
        <title>Porphyromonas canoris strain:OH2762 Genome sequencing.</title>
        <authorList>
            <person name="Wallis C."/>
            <person name="Deusch O."/>
            <person name="O'Flynn C."/>
            <person name="Davis I."/>
            <person name="Jospin G."/>
            <person name="Darling A.E."/>
            <person name="Coil D.A."/>
            <person name="Alexiev A."/>
            <person name="Horsfall A."/>
            <person name="Kirkwood N."/>
            <person name="Harris S."/>
            <person name="Eisen J.A."/>
        </authorList>
    </citation>
    <scope>NUCLEOTIDE SEQUENCE [LARGE SCALE GENOMIC DNA]</scope>
    <source>
        <strain evidence="10">COT-108 OH2762</strain>
    </source>
</reference>
<keyword evidence="5" id="KW-0326">Glycosidase</keyword>
<dbReference type="Proteomes" id="UP000030101">
    <property type="component" value="Unassembled WGS sequence"/>
</dbReference>
<feature type="domain" description="Glycoside hydrolase family 29 N-terminal" evidence="8">
    <location>
        <begin position="48"/>
        <end position="342"/>
    </location>
</feature>
<dbReference type="InterPro" id="IPR017853">
    <property type="entry name" value="GH"/>
</dbReference>
<sequence>MKALWGSLAAIALSSIVGGCSLLQPQAKVKAPAPIFPIPTPEQVEWQKLETYAFVHFGLNTFNDLEWGYGNTPASTFNPKRLDCDQWARIIKASGFKGILLTAKHHDGFCLWPTKTTDYSVKSSPWKDGKGDLVKDLSEACRKYDLKFGIYLSPWDRNSKHYGMSEYVDIFHEQMRELLTGYGPIFEYWFDGANGGDGWYGGADTHRNIDPKTYYRYEDAKKIIRELHPTAMIFGGTVPDIRWIGNEIGYAGTTNWSPMTIGEEGGRKNMVGQEHGEDWLPGECDVSIRPGWFYHQREDHQVKSPAKLMDIYYGSVGRNATLLLNFPVDLNGTIHPKDSASIMEWKALLDREFASPLLLGKASAKASNVRGEQWSASNVLDDNYDSYWATADGVSSGELVFFLPTKQAINRLMLQEYIPLGQRVRKFSVFYKDGENWLPVSFAEETTTIGYKRLLRFNSIKTDGLKILFEESRGPICINKVEAYMAPAIVSDIPVIRRDLNDEVSISLSSPGLEIYYTTDGSAPSVSNGIKYSKPFRLQDHGVVKAIAYDSDFHTSGDMAERTFYLSASRITLFSPQEKEAKEKLLDGKPYSLLHFPKGERSLELLLDTPYKISGFRLLPNQQRDGRGHIHSYVLYIDDTKVLEGEFSNIKNNPVLQTVQFHPVKGQKVKLVAKEIVDNVERIILSDFDLIIEE</sequence>
<keyword evidence="4 9" id="KW-0378">Hydrolase</keyword>
<evidence type="ECO:0000256" key="3">
    <source>
        <dbReference type="ARBA" id="ARBA00022729"/>
    </source>
</evidence>
<evidence type="ECO:0000313" key="10">
    <source>
        <dbReference type="Proteomes" id="UP000030101"/>
    </source>
</evidence>
<evidence type="ECO:0000259" key="7">
    <source>
        <dbReference type="Pfam" id="PF00754"/>
    </source>
</evidence>
<dbReference type="PANTHER" id="PTHR10030:SF37">
    <property type="entry name" value="ALPHA-L-FUCOSIDASE-RELATED"/>
    <property type="match status" value="1"/>
</dbReference>
<keyword evidence="3 6" id="KW-0732">Signal</keyword>
<dbReference type="InterPro" id="IPR008979">
    <property type="entry name" value="Galactose-bd-like_sf"/>
</dbReference>
<dbReference type="Pfam" id="PF01120">
    <property type="entry name" value="Alpha_L_fucos"/>
    <property type="match status" value="1"/>
</dbReference>
<feature type="signal peptide" evidence="6">
    <location>
        <begin position="1"/>
        <end position="19"/>
    </location>
</feature>
<evidence type="ECO:0000313" key="9">
    <source>
        <dbReference type="EMBL" id="KGN92734.1"/>
    </source>
</evidence>
<dbReference type="EC" id="3.2.1.51" evidence="2"/>
<dbReference type="SUPFAM" id="SSF49785">
    <property type="entry name" value="Galactose-binding domain-like"/>
    <property type="match status" value="2"/>
</dbReference>
<dbReference type="SMART" id="SM00812">
    <property type="entry name" value="Alpha_L_fucos"/>
    <property type="match status" value="1"/>
</dbReference>
<dbReference type="InterPro" id="IPR000933">
    <property type="entry name" value="Glyco_hydro_29"/>
</dbReference>
<organism evidence="9 10">
    <name type="scientific">Porphyromonas canoris</name>
    <dbReference type="NCBI Taxonomy" id="36875"/>
    <lineage>
        <taxon>Bacteria</taxon>
        <taxon>Pseudomonadati</taxon>
        <taxon>Bacteroidota</taxon>
        <taxon>Bacteroidia</taxon>
        <taxon>Bacteroidales</taxon>
        <taxon>Porphyromonadaceae</taxon>
        <taxon>Porphyromonas</taxon>
    </lineage>
</organism>
<name>A0ABR4XM17_9PORP</name>
<keyword evidence="10" id="KW-1185">Reference proteome</keyword>
<feature type="chain" id="PRO_5045084787" description="alpha-L-fucosidase" evidence="6">
    <location>
        <begin position="20"/>
        <end position="694"/>
    </location>
</feature>
<accession>A0ABR4XM17</accession>
<dbReference type="Pfam" id="PF00754">
    <property type="entry name" value="F5_F8_type_C"/>
    <property type="match status" value="1"/>
</dbReference>
<protein>
    <recommendedName>
        <fullName evidence="2">alpha-L-fucosidase</fullName>
        <ecNumber evidence="2">3.2.1.51</ecNumber>
    </recommendedName>
</protein>
<feature type="domain" description="F5/8 type C" evidence="7">
    <location>
        <begin position="364"/>
        <end position="471"/>
    </location>
</feature>
<dbReference type="SUPFAM" id="SSF51445">
    <property type="entry name" value="(Trans)glycosidases"/>
    <property type="match status" value="1"/>
</dbReference>
<evidence type="ECO:0000256" key="6">
    <source>
        <dbReference type="SAM" id="SignalP"/>
    </source>
</evidence>
<dbReference type="PANTHER" id="PTHR10030">
    <property type="entry name" value="ALPHA-L-FUCOSIDASE"/>
    <property type="match status" value="1"/>
</dbReference>
<evidence type="ECO:0000256" key="1">
    <source>
        <dbReference type="ARBA" id="ARBA00007951"/>
    </source>
</evidence>